<dbReference type="PANTHER" id="PTHR30024">
    <property type="entry name" value="ALIPHATIC SULFONATES-BINDING PROTEIN-RELATED"/>
    <property type="match status" value="1"/>
</dbReference>
<dbReference type="GO" id="GO:0042626">
    <property type="term" value="F:ATPase-coupled transmembrane transporter activity"/>
    <property type="evidence" value="ECO:0007669"/>
    <property type="project" value="InterPro"/>
</dbReference>
<keyword evidence="9" id="KW-1185">Reference proteome</keyword>
<feature type="domain" description="Solute-binding protein family 3/N-terminal" evidence="7">
    <location>
        <begin position="39"/>
        <end position="258"/>
    </location>
</feature>
<name>A0A1M4UEE1_STRHI</name>
<dbReference type="Gene3D" id="3.40.190.10">
    <property type="entry name" value="Periplasmic binding protein-like II"/>
    <property type="match status" value="2"/>
</dbReference>
<dbReference type="PANTHER" id="PTHR30024:SF48">
    <property type="entry name" value="ABC TRANSPORTER SUBSTRATE-BINDING PROTEIN"/>
    <property type="match status" value="1"/>
</dbReference>
<dbReference type="CDD" id="cd13558">
    <property type="entry name" value="PBP2_SsuA_like_2"/>
    <property type="match status" value="1"/>
</dbReference>
<evidence type="ECO:0000256" key="1">
    <source>
        <dbReference type="ARBA" id="ARBA00010742"/>
    </source>
</evidence>
<accession>A0A1M4UEE1</accession>
<evidence type="ECO:0000259" key="7">
    <source>
        <dbReference type="SMART" id="SM00062"/>
    </source>
</evidence>
<proteinExistence type="inferred from homology"/>
<dbReference type="InterPro" id="IPR010067">
    <property type="entry name" value="ABC_SsuA_sub-bd"/>
</dbReference>
<evidence type="ECO:0000313" key="9">
    <source>
        <dbReference type="Proteomes" id="UP000184501"/>
    </source>
</evidence>
<dbReference type="SUPFAM" id="SSF53850">
    <property type="entry name" value="Periplasmic binding protein-like II"/>
    <property type="match status" value="1"/>
</dbReference>
<evidence type="ECO:0000256" key="3">
    <source>
        <dbReference type="ARBA" id="ARBA00022729"/>
    </source>
</evidence>
<feature type="chain" id="PRO_5012883469" description="Putative aliphatic sulfonates-binding protein" evidence="6">
    <location>
        <begin position="22"/>
        <end position="331"/>
    </location>
</feature>
<dbReference type="OrthoDB" id="506623at2"/>
<protein>
    <recommendedName>
        <fullName evidence="5">Putative aliphatic sulfonates-binding protein</fullName>
    </recommendedName>
</protein>
<evidence type="ECO:0000256" key="6">
    <source>
        <dbReference type="SAM" id="SignalP"/>
    </source>
</evidence>
<comment type="function">
    <text evidence="4">Part of a binding-protein-dependent transport system for aliphatic sulfonates. Putative binding protein.</text>
</comment>
<dbReference type="NCBIfam" id="TIGR01728">
    <property type="entry name" value="SsuA_fam"/>
    <property type="match status" value="1"/>
</dbReference>
<dbReference type="Pfam" id="PF13379">
    <property type="entry name" value="NMT1_2"/>
    <property type="match status" value="1"/>
</dbReference>
<comment type="similarity">
    <text evidence="1">Belongs to the bacterial solute-binding protein SsuA/TauA family.</text>
</comment>
<dbReference type="AlphaFoldDB" id="A0A1M4UEE1"/>
<organism evidence="8 9">
    <name type="scientific">Streptoalloteichus hindustanus</name>
    <dbReference type="NCBI Taxonomy" id="2017"/>
    <lineage>
        <taxon>Bacteria</taxon>
        <taxon>Bacillati</taxon>
        <taxon>Actinomycetota</taxon>
        <taxon>Actinomycetes</taxon>
        <taxon>Pseudonocardiales</taxon>
        <taxon>Pseudonocardiaceae</taxon>
        <taxon>Streptoalloteichus</taxon>
    </lineage>
</organism>
<reference evidence="8 9" key="1">
    <citation type="submission" date="2016-11" db="EMBL/GenBank/DDBJ databases">
        <authorList>
            <person name="Jaros S."/>
            <person name="Januszkiewicz K."/>
            <person name="Wedrychowicz H."/>
        </authorList>
    </citation>
    <scope>NUCLEOTIDE SEQUENCE [LARGE SCALE GENOMIC DNA]</scope>
    <source>
        <strain evidence="8 9">DSM 44523</strain>
    </source>
</reference>
<dbReference type="EMBL" id="FQVN01000001">
    <property type="protein sequence ID" value="SHE55135.1"/>
    <property type="molecule type" value="Genomic_DNA"/>
</dbReference>
<evidence type="ECO:0000256" key="2">
    <source>
        <dbReference type="ARBA" id="ARBA00022448"/>
    </source>
</evidence>
<evidence type="ECO:0000313" key="8">
    <source>
        <dbReference type="EMBL" id="SHE55135.1"/>
    </source>
</evidence>
<feature type="signal peptide" evidence="6">
    <location>
        <begin position="1"/>
        <end position="21"/>
    </location>
</feature>
<keyword evidence="3 6" id="KW-0732">Signal</keyword>
<sequence>MAVLALLGVLLTACGSGAPSADRAPVPSLVSDAGLAQVVLRVGDQKGGAKSMLAAAGLLDNVPYRIEWSTFAAGPPLLEAASAGAIDLGGVGNTPPIFAAAANAKVSVVSAARGDLTGDAVLVPADSPLRDLAGLRGRTVAVAKGSSAHGVLLSALRRANLAPSDVNIAYLAPAEAYAAFSQRRVDAWAIWEPYTSQALRETGARVLVDGSAGLTNGLSFQVASRAALADPGRNTAIRDYLIRYARAMAWADAHREQRAAVWSRETGLPVEVTRAAVERGGDLAVPLDQAAIDSEQQLADAFADARLVPSRVRFADHVDRRHDQDVLAAVR</sequence>
<dbReference type="STRING" id="2017.SAMN05444320_101394"/>
<gene>
    <name evidence="8" type="ORF">SAMN05444320_101394</name>
</gene>
<evidence type="ECO:0000256" key="4">
    <source>
        <dbReference type="ARBA" id="ARBA00055538"/>
    </source>
</evidence>
<dbReference type="GO" id="GO:0016020">
    <property type="term" value="C:membrane"/>
    <property type="evidence" value="ECO:0007669"/>
    <property type="project" value="InterPro"/>
</dbReference>
<keyword evidence="2" id="KW-0813">Transport</keyword>
<dbReference type="SMART" id="SM00062">
    <property type="entry name" value="PBPb"/>
    <property type="match status" value="1"/>
</dbReference>
<dbReference type="Proteomes" id="UP000184501">
    <property type="component" value="Unassembled WGS sequence"/>
</dbReference>
<dbReference type="FunFam" id="3.40.190.10:FF:000050">
    <property type="entry name" value="Sulfonate ABC transporter substrate-binding protein"/>
    <property type="match status" value="1"/>
</dbReference>
<evidence type="ECO:0000256" key="5">
    <source>
        <dbReference type="ARBA" id="ARBA00070228"/>
    </source>
</evidence>
<dbReference type="InterPro" id="IPR001638">
    <property type="entry name" value="Solute-binding_3/MltF_N"/>
</dbReference>